<feature type="compositionally biased region" description="Gly residues" evidence="1">
    <location>
        <begin position="19"/>
        <end position="28"/>
    </location>
</feature>
<keyword evidence="4" id="KW-1185">Reference proteome</keyword>
<evidence type="ECO:0000313" key="3">
    <source>
        <dbReference type="EMBL" id="TMR40538.1"/>
    </source>
</evidence>
<protein>
    <submittedName>
        <fullName evidence="3">Uncharacterized protein</fullName>
    </submittedName>
</protein>
<feature type="region of interest" description="Disordered" evidence="1">
    <location>
        <begin position="19"/>
        <end position="94"/>
    </location>
</feature>
<comment type="caution">
    <text evidence="3">The sequence shown here is derived from an EMBL/GenBank/DDBJ whole genome shotgun (WGS) entry which is preliminary data.</text>
</comment>
<dbReference type="OrthoDB" id="3483710at2"/>
<feature type="compositionally biased region" description="Low complexity" evidence="1">
    <location>
        <begin position="29"/>
        <end position="51"/>
    </location>
</feature>
<evidence type="ECO:0000313" key="4">
    <source>
        <dbReference type="Proteomes" id="UP000305238"/>
    </source>
</evidence>
<dbReference type="AlphaFoldDB" id="A0A5S4H5M6"/>
<keyword evidence="2" id="KW-0732">Signal</keyword>
<dbReference type="RefSeq" id="WP_138636063.1">
    <property type="nucleotide sequence ID" value="NZ_VCKZ01000051.1"/>
</dbReference>
<proteinExistence type="predicted"/>
<dbReference type="PROSITE" id="PS51257">
    <property type="entry name" value="PROKAR_LIPOPROTEIN"/>
    <property type="match status" value="1"/>
</dbReference>
<dbReference type="Proteomes" id="UP000305238">
    <property type="component" value="Unassembled WGS sequence"/>
</dbReference>
<accession>A0A5S4H5M6</accession>
<reference evidence="3 4" key="1">
    <citation type="submission" date="2019-05" db="EMBL/GenBank/DDBJ databases">
        <title>Draft genome sequence of Actinomadura geliboluensis A8036.</title>
        <authorList>
            <person name="Saricaoglu S."/>
            <person name="Isik K."/>
        </authorList>
    </citation>
    <scope>NUCLEOTIDE SEQUENCE [LARGE SCALE GENOMIC DNA]</scope>
    <source>
        <strain evidence="3 4">A8036</strain>
    </source>
</reference>
<evidence type="ECO:0000256" key="2">
    <source>
        <dbReference type="SAM" id="SignalP"/>
    </source>
</evidence>
<gene>
    <name evidence="3" type="ORF">ETD96_10140</name>
</gene>
<name>A0A5S4H5M6_9ACTN</name>
<sequence length="118" mass="11321">MKRGLVAVLALGLALSGCGGSDDGGGDAGASAPPTPAASAPASAPSGTATGKPSTTAAPVPPGVSQATQAFNDCMHEQGVELPSPNPTSTPAKKDLEKIKAALRTCVKSMSASPPPTG</sequence>
<organism evidence="3 4">
    <name type="scientific">Actinomadura geliboluensis</name>
    <dbReference type="NCBI Taxonomy" id="882440"/>
    <lineage>
        <taxon>Bacteria</taxon>
        <taxon>Bacillati</taxon>
        <taxon>Actinomycetota</taxon>
        <taxon>Actinomycetes</taxon>
        <taxon>Streptosporangiales</taxon>
        <taxon>Thermomonosporaceae</taxon>
        <taxon>Actinomadura</taxon>
    </lineage>
</organism>
<dbReference type="EMBL" id="VCKZ01000051">
    <property type="protein sequence ID" value="TMR40538.1"/>
    <property type="molecule type" value="Genomic_DNA"/>
</dbReference>
<feature type="signal peptide" evidence="2">
    <location>
        <begin position="1"/>
        <end position="21"/>
    </location>
</feature>
<evidence type="ECO:0000256" key="1">
    <source>
        <dbReference type="SAM" id="MobiDB-lite"/>
    </source>
</evidence>
<feature type="chain" id="PRO_5039304715" evidence="2">
    <location>
        <begin position="22"/>
        <end position="118"/>
    </location>
</feature>